<gene>
    <name evidence="1" type="ORF">HORIV_09760</name>
</gene>
<keyword evidence="2" id="KW-1185">Reference proteome</keyword>
<reference evidence="2" key="1">
    <citation type="journal article" date="2019" name="Microbiol. Resour. Announc.">
        <title>Complete Genome Sequence of Halomonas olivaria, a Moderately Halophilic Bacterium Isolated from Olive Processing Effluents, Obtained by Nanopore Sequencing.</title>
        <authorList>
            <person name="Nagata S."/>
            <person name="Ii K.M."/>
            <person name="Tsukimi T."/>
            <person name="Miura M.C."/>
            <person name="Galipon J."/>
            <person name="Arakawa K."/>
        </authorList>
    </citation>
    <scope>NUCLEOTIDE SEQUENCE [LARGE SCALE GENOMIC DNA]</scope>
    <source>
        <strain evidence="2">TYRC17</strain>
    </source>
</reference>
<dbReference type="Proteomes" id="UP000289555">
    <property type="component" value="Chromosome"/>
</dbReference>
<dbReference type="EMBL" id="AP019416">
    <property type="protein sequence ID" value="BBI48555.1"/>
    <property type="molecule type" value="Genomic_DNA"/>
</dbReference>
<sequence length="40" mass="3915">MTPAIIVFVLLLFIGAPVAVVMAMSGLAGGFAMGESACSA</sequence>
<evidence type="ECO:0000313" key="2">
    <source>
        <dbReference type="Proteomes" id="UP000289555"/>
    </source>
</evidence>
<proteinExistence type="predicted"/>
<evidence type="ECO:0000313" key="1">
    <source>
        <dbReference type="EMBL" id="BBI48555.1"/>
    </source>
</evidence>
<organism evidence="1 2">
    <name type="scientific">Vreelandella olivaria</name>
    <dbReference type="NCBI Taxonomy" id="390919"/>
    <lineage>
        <taxon>Bacteria</taxon>
        <taxon>Pseudomonadati</taxon>
        <taxon>Pseudomonadota</taxon>
        <taxon>Gammaproteobacteria</taxon>
        <taxon>Oceanospirillales</taxon>
        <taxon>Halomonadaceae</taxon>
        <taxon>Vreelandella</taxon>
    </lineage>
</organism>
<name>A0ABM7GDY1_9GAMM</name>
<accession>A0ABM7GDY1</accession>
<protein>
    <submittedName>
        <fullName evidence="1">Uncharacterized protein</fullName>
    </submittedName>
</protein>